<organism evidence="4">
    <name type="scientific">Vibrio vulnificus</name>
    <dbReference type="NCBI Taxonomy" id="672"/>
    <lineage>
        <taxon>Bacteria</taxon>
        <taxon>Pseudomonadati</taxon>
        <taxon>Pseudomonadota</taxon>
        <taxon>Gammaproteobacteria</taxon>
        <taxon>Vibrionales</taxon>
        <taxon>Vibrionaceae</taxon>
        <taxon>Vibrio</taxon>
    </lineage>
</organism>
<dbReference type="InterPro" id="IPR000182">
    <property type="entry name" value="GNAT_dom"/>
</dbReference>
<proteinExistence type="predicted"/>
<comment type="caution">
    <text evidence="4">The sequence shown here is derived from an EMBL/GenBank/DDBJ whole genome shotgun (WGS) entry which is preliminary data.</text>
</comment>
<name>A0A8H9N592_VIBVL</name>
<dbReference type="SUPFAM" id="SSF55729">
    <property type="entry name" value="Acyl-CoA N-acyltransferases (Nat)"/>
    <property type="match status" value="1"/>
</dbReference>
<gene>
    <name evidence="4" type="ORF">I7730_25050</name>
</gene>
<dbReference type="PANTHER" id="PTHR43877:SF2">
    <property type="entry name" value="AMINOALKYLPHOSPHONATE N-ACETYLTRANSFERASE-RELATED"/>
    <property type="match status" value="1"/>
</dbReference>
<dbReference type="AlphaFoldDB" id="A0A8H9N592"/>
<evidence type="ECO:0000259" key="3">
    <source>
        <dbReference type="PROSITE" id="PS51186"/>
    </source>
</evidence>
<dbReference type="InterPro" id="IPR016181">
    <property type="entry name" value="Acyl_CoA_acyltransferase"/>
</dbReference>
<dbReference type="Proteomes" id="UP000863257">
    <property type="component" value="Unassembled WGS sequence"/>
</dbReference>
<feature type="domain" description="N-acetyltransferase" evidence="3">
    <location>
        <begin position="3"/>
        <end position="140"/>
    </location>
</feature>
<evidence type="ECO:0000256" key="1">
    <source>
        <dbReference type="ARBA" id="ARBA00022679"/>
    </source>
</evidence>
<dbReference type="CDD" id="cd04301">
    <property type="entry name" value="NAT_SF"/>
    <property type="match status" value="1"/>
</dbReference>
<keyword evidence="1 4" id="KW-0808">Transferase</keyword>
<dbReference type="PROSITE" id="PS51186">
    <property type="entry name" value="GNAT"/>
    <property type="match status" value="1"/>
</dbReference>
<reference evidence="4" key="2">
    <citation type="submission" date="2019-01" db="EMBL/GenBank/DDBJ databases">
        <authorList>
            <consortium name="NCBI Pathogen Detection Project"/>
        </authorList>
    </citation>
    <scope>NUCLEOTIDE SEQUENCE</scope>
    <source>
        <strain evidence="4">BCW_3452</strain>
    </source>
</reference>
<dbReference type="Gene3D" id="3.40.630.30">
    <property type="match status" value="1"/>
</dbReference>
<accession>A0A8H9N592</accession>
<keyword evidence="2" id="KW-0012">Acyltransferase</keyword>
<dbReference type="Pfam" id="PF13508">
    <property type="entry name" value="Acetyltransf_7"/>
    <property type="match status" value="1"/>
</dbReference>
<sequence length="140" mass="15733">MEYIIRSASESDAVGINKVSEHLGYSQLSSTESAAKLQELLNSIEDQVFVAEWQGRIIGWLHLFYARRLASDNFLEIGGLVVSPESRGHGVGRALVQHAQAKNLGKLRVRCNEKRLDAHKFYESIGFDSSKVQRVFQVRS</sequence>
<protein>
    <submittedName>
        <fullName evidence="4">N-acetyltransferase</fullName>
    </submittedName>
</protein>
<dbReference type="PANTHER" id="PTHR43877">
    <property type="entry name" value="AMINOALKYLPHOSPHONATE N-ACETYLTRANSFERASE-RELATED-RELATED"/>
    <property type="match status" value="1"/>
</dbReference>
<dbReference type="EMBL" id="DACRBY010000084">
    <property type="protein sequence ID" value="HAS8543017.1"/>
    <property type="molecule type" value="Genomic_DNA"/>
</dbReference>
<evidence type="ECO:0000313" key="4">
    <source>
        <dbReference type="EMBL" id="HAS8543017.1"/>
    </source>
</evidence>
<evidence type="ECO:0000256" key="2">
    <source>
        <dbReference type="ARBA" id="ARBA00023315"/>
    </source>
</evidence>
<dbReference type="GO" id="GO:0016747">
    <property type="term" value="F:acyltransferase activity, transferring groups other than amino-acyl groups"/>
    <property type="evidence" value="ECO:0007669"/>
    <property type="project" value="InterPro"/>
</dbReference>
<reference evidence="4" key="1">
    <citation type="journal article" date="2018" name="Genome Biol.">
        <title>SKESA: strategic k-mer extension for scrupulous assemblies.</title>
        <authorList>
            <person name="Souvorov A."/>
            <person name="Agarwala R."/>
            <person name="Lipman D.J."/>
        </authorList>
    </citation>
    <scope>NUCLEOTIDE SEQUENCE</scope>
    <source>
        <strain evidence="4">BCW_3452</strain>
    </source>
</reference>
<dbReference type="InterPro" id="IPR050832">
    <property type="entry name" value="Bact_Acetyltransf"/>
</dbReference>